<dbReference type="SUPFAM" id="SSF52540">
    <property type="entry name" value="P-loop containing nucleoside triphosphate hydrolases"/>
    <property type="match status" value="1"/>
</dbReference>
<proteinExistence type="inferred from homology"/>
<dbReference type="Proteomes" id="UP001430848">
    <property type="component" value="Unassembled WGS sequence"/>
</dbReference>
<dbReference type="SMART" id="SM00129">
    <property type="entry name" value="KISc"/>
    <property type="match status" value="1"/>
</dbReference>
<feature type="region of interest" description="Disordered" evidence="2">
    <location>
        <begin position="19"/>
        <end position="62"/>
    </location>
</feature>
<keyword evidence="1" id="KW-0067">ATP-binding</keyword>
<reference evidence="4 5" key="1">
    <citation type="submission" date="2024-02" db="EMBL/GenBank/DDBJ databases">
        <title>De novo assembly and annotation of 12 fungi associated with fruit tree decline syndrome in Ontario, Canada.</title>
        <authorList>
            <person name="Sulman M."/>
            <person name="Ellouze W."/>
            <person name="Ilyukhin E."/>
        </authorList>
    </citation>
    <scope>NUCLEOTIDE SEQUENCE [LARGE SCALE GENOMIC DNA]</scope>
    <source>
        <strain evidence="4 5">M169</strain>
    </source>
</reference>
<dbReference type="Pfam" id="PF00225">
    <property type="entry name" value="Kinesin"/>
    <property type="match status" value="1"/>
</dbReference>
<evidence type="ECO:0000259" key="3">
    <source>
        <dbReference type="PROSITE" id="PS50067"/>
    </source>
</evidence>
<evidence type="ECO:0000313" key="5">
    <source>
        <dbReference type="Proteomes" id="UP001430848"/>
    </source>
</evidence>
<organism evidence="4 5">
    <name type="scientific">Diaporthe eres</name>
    <name type="common">Phomopsis oblonga</name>
    <dbReference type="NCBI Taxonomy" id="83184"/>
    <lineage>
        <taxon>Eukaryota</taxon>
        <taxon>Fungi</taxon>
        <taxon>Dikarya</taxon>
        <taxon>Ascomycota</taxon>
        <taxon>Pezizomycotina</taxon>
        <taxon>Sordariomycetes</taxon>
        <taxon>Sordariomycetidae</taxon>
        <taxon>Diaporthales</taxon>
        <taxon>Diaporthaceae</taxon>
        <taxon>Diaporthe</taxon>
        <taxon>Diaporthe eres species complex</taxon>
    </lineage>
</organism>
<dbReference type="PRINTS" id="PR00380">
    <property type="entry name" value="KINESINHEAVY"/>
</dbReference>
<gene>
    <name evidence="4" type="ORF">SLS63_013440</name>
</gene>
<accession>A0ABR1NNE8</accession>
<evidence type="ECO:0000256" key="1">
    <source>
        <dbReference type="PROSITE-ProRule" id="PRU00283"/>
    </source>
</evidence>
<dbReference type="Gene3D" id="3.40.850.10">
    <property type="entry name" value="Kinesin motor domain"/>
    <property type="match status" value="1"/>
</dbReference>
<name>A0ABR1NNE8_DIAER</name>
<protein>
    <recommendedName>
        <fullName evidence="3">Kinesin motor domain-containing protein</fullName>
    </recommendedName>
</protein>
<dbReference type="PROSITE" id="PS50067">
    <property type="entry name" value="KINESIN_MOTOR_2"/>
    <property type="match status" value="1"/>
</dbReference>
<dbReference type="InterPro" id="IPR027417">
    <property type="entry name" value="P-loop_NTPase"/>
</dbReference>
<keyword evidence="1" id="KW-0547">Nucleotide-binding</keyword>
<keyword evidence="5" id="KW-1185">Reference proteome</keyword>
<feature type="binding site" evidence="1">
    <location>
        <begin position="214"/>
        <end position="221"/>
    </location>
    <ligand>
        <name>ATP</name>
        <dbReference type="ChEBI" id="CHEBI:30616"/>
    </ligand>
</feature>
<keyword evidence="1" id="KW-0505">Motor protein</keyword>
<dbReference type="InterPro" id="IPR036961">
    <property type="entry name" value="Kinesin_motor_dom_sf"/>
</dbReference>
<evidence type="ECO:0000313" key="4">
    <source>
        <dbReference type="EMBL" id="KAK7708670.1"/>
    </source>
</evidence>
<comment type="similarity">
    <text evidence="1">Belongs to the TRAFAC class myosin-kinesin ATPase superfamily. Kinesin family.</text>
</comment>
<dbReference type="PANTHER" id="PTHR47972">
    <property type="entry name" value="KINESIN-LIKE PROTEIN KLP-3"/>
    <property type="match status" value="1"/>
</dbReference>
<dbReference type="EMBL" id="JAKNSF020000181">
    <property type="protein sequence ID" value="KAK7708670.1"/>
    <property type="molecule type" value="Genomic_DNA"/>
</dbReference>
<comment type="caution">
    <text evidence="4">The sequence shown here is derived from an EMBL/GenBank/DDBJ whole genome shotgun (WGS) entry which is preliminary data.</text>
</comment>
<dbReference type="InterPro" id="IPR001752">
    <property type="entry name" value="Kinesin_motor_dom"/>
</dbReference>
<feature type="domain" description="Kinesin motor" evidence="3">
    <location>
        <begin position="129"/>
        <end position="390"/>
    </location>
</feature>
<evidence type="ECO:0000256" key="2">
    <source>
        <dbReference type="SAM" id="MobiDB-lite"/>
    </source>
</evidence>
<feature type="compositionally biased region" description="Basic and acidic residues" evidence="2">
    <location>
        <begin position="41"/>
        <end position="52"/>
    </location>
</feature>
<sequence length="390" mass="42170">MALLLREAGVKDARIEGLGSNVDASHGKDSKAQQQIASLADEARAKSTKVNELESNVDAQERELSKTQQQVALLLDKAKAKDTKIEELESALDAKDKKHSQTQQKVASLLDEAKAKSIRIKELESDLSAKCIMVCIRPSLPGAKDDGGAAGWSTASGSGVLEIAASAMQSKALNCRFDCVFRPQASNNDVFDETLPLVRLAATEGARCVIIAYGASSTGKSYIMRGDDKASPPTPGIIQLAGCRIFDMVSAGVTVEVSSMYVYNRQVWDLLVVDKDRNLVIPVTQKASTPATKYEQVWSPDELVGRFDSTMLKTVKAATRLNAESSRGHYFFTVRVNNQPGDAGTGLLTFVDLAGNESVKESGVEGEQFKESQSINNDLFALGEMMRNLR</sequence>
<dbReference type="InterPro" id="IPR027640">
    <property type="entry name" value="Kinesin-like_fam"/>
</dbReference>